<dbReference type="RefSeq" id="WP_055337199.1">
    <property type="nucleotide sequence ID" value="NZ_CDNF01000031.1"/>
</dbReference>
<dbReference type="PANTHER" id="PTHR11049:SF31">
    <property type="entry name" value="HOTDOG ACOT-TYPE DOMAIN-CONTAINING PROTEIN"/>
    <property type="match status" value="1"/>
</dbReference>
<dbReference type="GO" id="GO:0009062">
    <property type="term" value="P:fatty acid catabolic process"/>
    <property type="evidence" value="ECO:0007669"/>
    <property type="project" value="TreeGrafter"/>
</dbReference>
<dbReference type="Gene3D" id="3.10.129.10">
    <property type="entry name" value="Hotdog Thioesterase"/>
    <property type="match status" value="1"/>
</dbReference>
<evidence type="ECO:0000256" key="2">
    <source>
        <dbReference type="ARBA" id="ARBA00022801"/>
    </source>
</evidence>
<dbReference type="AlphaFoldDB" id="A0A0C7PKZ0"/>
<dbReference type="InterPro" id="IPR006683">
    <property type="entry name" value="Thioestr_dom"/>
</dbReference>
<evidence type="ECO:0000313" key="5">
    <source>
        <dbReference type="EMBL" id="CEQ05036.1"/>
    </source>
</evidence>
<dbReference type="SUPFAM" id="SSF54637">
    <property type="entry name" value="Thioesterase/thiol ester dehydrase-isomerase"/>
    <property type="match status" value="1"/>
</dbReference>
<evidence type="ECO:0000256" key="1">
    <source>
        <dbReference type="ARBA" id="ARBA00010458"/>
    </source>
</evidence>
<sequence length="138" mass="16036">MEYYDTYRLVKSEDLNHHGTLFAGRMTEWFVESCFITVANEYKHPENLVCLKVHEVKFSKPIRKGDIINIKSKIVYAGKTSLTVYGKVLRDSNTIVEGFLTFVCVDKDGVKMPHNLVLQEPRTEEDIKLLERVNNLRK</sequence>
<name>A0A0C7PKZ0_PARSO</name>
<dbReference type="InterPro" id="IPR033120">
    <property type="entry name" value="HOTDOG_ACOT"/>
</dbReference>
<dbReference type="GO" id="GO:0005829">
    <property type="term" value="C:cytosol"/>
    <property type="evidence" value="ECO:0007669"/>
    <property type="project" value="TreeGrafter"/>
</dbReference>
<reference evidence="5 6" key="1">
    <citation type="submission" date="2015-01" db="EMBL/GenBank/DDBJ databases">
        <authorList>
            <person name="Aslett A.Martin."/>
            <person name="De Silva Nishadi"/>
        </authorList>
    </citation>
    <scope>NUCLEOTIDE SEQUENCE [LARGE SCALE GENOMIC DNA]</scope>
    <source>
        <strain evidence="5 6">R28058</strain>
    </source>
</reference>
<dbReference type="InterPro" id="IPR029069">
    <property type="entry name" value="HotDog_dom_sf"/>
</dbReference>
<protein>
    <submittedName>
        <fullName evidence="5">Thioesterase superfamily protein YciA</fullName>
    </submittedName>
</protein>
<dbReference type="CDD" id="cd03442">
    <property type="entry name" value="BFIT_BACH"/>
    <property type="match status" value="1"/>
</dbReference>
<proteinExistence type="inferred from homology"/>
<dbReference type="PANTHER" id="PTHR11049">
    <property type="entry name" value="ACYL COENZYME A THIOESTER HYDROLASE"/>
    <property type="match status" value="1"/>
</dbReference>
<dbReference type="OrthoDB" id="9791628at2"/>
<dbReference type="InterPro" id="IPR040170">
    <property type="entry name" value="Cytosol_ACT"/>
</dbReference>
<dbReference type="Proteomes" id="UP000049127">
    <property type="component" value="Unassembled WGS sequence"/>
</dbReference>
<evidence type="ECO:0000256" key="3">
    <source>
        <dbReference type="PROSITE-ProRule" id="PRU01106"/>
    </source>
</evidence>
<gene>
    <name evidence="5" type="primary">yciA</name>
    <name evidence="5" type="ORF">R28058_27531</name>
</gene>
<organism evidence="5 6">
    <name type="scientific">Paraclostridium sordellii</name>
    <name type="common">Clostridium sordellii</name>
    <dbReference type="NCBI Taxonomy" id="1505"/>
    <lineage>
        <taxon>Bacteria</taxon>
        <taxon>Bacillati</taxon>
        <taxon>Bacillota</taxon>
        <taxon>Clostridia</taxon>
        <taxon>Peptostreptococcales</taxon>
        <taxon>Peptostreptococcaceae</taxon>
        <taxon>Paraclostridium</taxon>
    </lineage>
</organism>
<dbReference type="Pfam" id="PF03061">
    <property type="entry name" value="4HBT"/>
    <property type="match status" value="1"/>
</dbReference>
<accession>A0A0C7PKZ0</accession>
<feature type="domain" description="HotDog ACOT-type" evidence="4">
    <location>
        <begin position="1"/>
        <end position="108"/>
    </location>
</feature>
<evidence type="ECO:0000313" key="6">
    <source>
        <dbReference type="Proteomes" id="UP000049127"/>
    </source>
</evidence>
<dbReference type="GO" id="GO:0052816">
    <property type="term" value="F:long-chain fatty acyl-CoA hydrolase activity"/>
    <property type="evidence" value="ECO:0007669"/>
    <property type="project" value="TreeGrafter"/>
</dbReference>
<comment type="similarity">
    <text evidence="1">Belongs to the acyl coenzyme A hydrolase family.</text>
</comment>
<dbReference type="PROSITE" id="PS51770">
    <property type="entry name" value="HOTDOG_ACOT"/>
    <property type="match status" value="1"/>
</dbReference>
<dbReference type="GO" id="GO:0006637">
    <property type="term" value="P:acyl-CoA metabolic process"/>
    <property type="evidence" value="ECO:0007669"/>
    <property type="project" value="TreeGrafter"/>
</dbReference>
<evidence type="ECO:0000259" key="4">
    <source>
        <dbReference type="PROSITE" id="PS51770"/>
    </source>
</evidence>
<keyword evidence="2 3" id="KW-0378">Hydrolase</keyword>
<dbReference type="EMBL" id="CEKZ01000022">
    <property type="protein sequence ID" value="CEQ05036.1"/>
    <property type="molecule type" value="Genomic_DNA"/>
</dbReference>